<gene>
    <name evidence="2" type="primary">LOC132711400</name>
</gene>
<dbReference type="RefSeq" id="XP_060546203.1">
    <property type="nucleotide sequence ID" value="XM_060690220.1"/>
</dbReference>
<organism evidence="1 2">
    <name type="scientific">Pantherophis guttatus</name>
    <name type="common">Corn snake</name>
    <name type="synonym">Elaphe guttata</name>
    <dbReference type="NCBI Taxonomy" id="94885"/>
    <lineage>
        <taxon>Eukaryota</taxon>
        <taxon>Metazoa</taxon>
        <taxon>Chordata</taxon>
        <taxon>Craniata</taxon>
        <taxon>Vertebrata</taxon>
        <taxon>Euteleostomi</taxon>
        <taxon>Lepidosauria</taxon>
        <taxon>Squamata</taxon>
        <taxon>Bifurcata</taxon>
        <taxon>Unidentata</taxon>
        <taxon>Episquamata</taxon>
        <taxon>Toxicofera</taxon>
        <taxon>Serpentes</taxon>
        <taxon>Colubroidea</taxon>
        <taxon>Colubridae</taxon>
        <taxon>Colubrinae</taxon>
        <taxon>Pantherophis</taxon>
    </lineage>
</organism>
<name>A0ABM3ZCV0_PANGU</name>
<dbReference type="Proteomes" id="UP001652622">
    <property type="component" value="Unplaced"/>
</dbReference>
<proteinExistence type="predicted"/>
<dbReference type="PANTHER" id="PTHR40387">
    <property type="entry name" value="PROTEIN FAM240B"/>
    <property type="match status" value="1"/>
</dbReference>
<protein>
    <submittedName>
        <fullName evidence="2">Protein FAM240B-like</fullName>
    </submittedName>
</protein>
<reference evidence="2" key="1">
    <citation type="submission" date="2025-08" db="UniProtKB">
        <authorList>
            <consortium name="RefSeq"/>
        </authorList>
    </citation>
    <scope>IDENTIFICATION</scope>
    <source>
        <tissue evidence="2">Blood</tissue>
    </source>
</reference>
<evidence type="ECO:0000313" key="1">
    <source>
        <dbReference type="Proteomes" id="UP001652622"/>
    </source>
</evidence>
<sequence length="74" mass="9023">MNNQYFRYEVLACETGELKIFWEKTIEKQTQHSKAEKDRLQRSALTKLRNEWKAMLEKRLKMIKEHEGKKEVPQ</sequence>
<dbReference type="GeneID" id="132711400"/>
<keyword evidence="1" id="KW-1185">Reference proteome</keyword>
<dbReference type="InterPro" id="IPR040261">
    <property type="entry name" value="FAM240"/>
</dbReference>
<dbReference type="PANTHER" id="PTHR40387:SF1">
    <property type="entry name" value="PROTEIN FAM240B"/>
    <property type="match status" value="1"/>
</dbReference>
<evidence type="ECO:0000313" key="2">
    <source>
        <dbReference type="RefSeq" id="XP_060546203.1"/>
    </source>
</evidence>
<accession>A0ABM3ZCV0</accession>